<dbReference type="InterPro" id="IPR036038">
    <property type="entry name" value="Aminotransferase-like"/>
</dbReference>
<dbReference type="Gene3D" id="3.20.10.10">
    <property type="entry name" value="D-amino Acid Aminotransferase, subunit A, domain 2"/>
    <property type="match status" value="1"/>
</dbReference>
<reference evidence="1 2" key="1">
    <citation type="submission" date="2018-05" db="EMBL/GenBank/DDBJ databases">
        <title>Draft Genome Sequences for a Diverse set of 7 Haemophilus Species.</title>
        <authorList>
            <person name="Nichols M."/>
            <person name="Topaz N."/>
            <person name="Wang X."/>
            <person name="Wang X."/>
            <person name="Boxrud D."/>
        </authorList>
    </citation>
    <scope>NUCLEOTIDE SEQUENCE [LARGE SCALE GENOMIC DNA]</scope>
    <source>
        <strain evidence="1 2">C2010039593</strain>
    </source>
</reference>
<organism evidence="1 2">
    <name type="scientific">Haemophilus parahaemolyticus</name>
    <dbReference type="NCBI Taxonomy" id="735"/>
    <lineage>
        <taxon>Bacteria</taxon>
        <taxon>Pseudomonadati</taxon>
        <taxon>Pseudomonadota</taxon>
        <taxon>Gammaproteobacteria</taxon>
        <taxon>Pasteurellales</taxon>
        <taxon>Pasteurellaceae</taxon>
        <taxon>Haemophilus</taxon>
    </lineage>
</organism>
<dbReference type="GO" id="GO:0008483">
    <property type="term" value="F:transaminase activity"/>
    <property type="evidence" value="ECO:0007669"/>
    <property type="project" value="UniProtKB-KW"/>
</dbReference>
<dbReference type="RefSeq" id="WP_111312813.1">
    <property type="nucleotide sequence ID" value="NZ_QEQD01000004.1"/>
</dbReference>
<sequence>MSQFPVFETIAILDGIPQNLAFHQVRMDNAIEKLFKQTSVFNLAEIIQVPERYQNGLVRCRIDYNQQDYHIIFSIYQKREIKSYQTVYFDTLDYIFKYSNRENFDLIKIEKDEAIIIQNGKVTDCRVGNLLFLKNNIWYSPKDYLLKGTQLSYLLSQNKIKLVEIKIEDLHQYEKIMMINAMNPFDESRAISTQHITL</sequence>
<keyword evidence="1" id="KW-0808">Transferase</keyword>
<dbReference type="InterPro" id="IPR001544">
    <property type="entry name" value="Aminotrans_IV"/>
</dbReference>
<dbReference type="InterPro" id="IPR043131">
    <property type="entry name" value="BCAT-like_N"/>
</dbReference>
<dbReference type="InterPro" id="IPR043132">
    <property type="entry name" value="BCAT-like_C"/>
</dbReference>
<evidence type="ECO:0000313" key="1">
    <source>
        <dbReference type="EMBL" id="RDF04641.1"/>
    </source>
</evidence>
<dbReference type="Gene3D" id="3.30.470.10">
    <property type="match status" value="1"/>
</dbReference>
<dbReference type="SUPFAM" id="SSF56752">
    <property type="entry name" value="D-aminoacid aminotransferase-like PLP-dependent enzymes"/>
    <property type="match status" value="1"/>
</dbReference>
<gene>
    <name evidence="1" type="ORF">DPV98_04510</name>
</gene>
<dbReference type="AlphaFoldDB" id="A0A369ZHV9"/>
<evidence type="ECO:0000313" key="2">
    <source>
        <dbReference type="Proteomes" id="UP000253999"/>
    </source>
</evidence>
<keyword evidence="1" id="KW-0032">Aminotransferase</keyword>
<dbReference type="EMBL" id="QEQD01000004">
    <property type="protein sequence ID" value="RDF04641.1"/>
    <property type="molecule type" value="Genomic_DNA"/>
</dbReference>
<dbReference type="Proteomes" id="UP000253999">
    <property type="component" value="Unassembled WGS sequence"/>
</dbReference>
<dbReference type="STRING" id="735.B0185_07535"/>
<protein>
    <submittedName>
        <fullName evidence="1">Branched-chain amino acid aminotransferase</fullName>
    </submittedName>
</protein>
<comment type="caution">
    <text evidence="1">The sequence shown here is derived from an EMBL/GenBank/DDBJ whole genome shotgun (WGS) entry which is preliminary data.</text>
</comment>
<accession>A0A369ZHV9</accession>
<name>A0A369ZHV9_HAEPH</name>
<proteinExistence type="predicted"/>
<dbReference type="Pfam" id="PF01063">
    <property type="entry name" value="Aminotran_4"/>
    <property type="match status" value="1"/>
</dbReference>